<reference evidence="2 3" key="1">
    <citation type="submission" date="2018-06" db="EMBL/GenBank/DDBJ databases">
        <title>Genomic Encyclopedia of Archaeal and Bacterial Type Strains, Phase II (KMG-II): from individual species to whole genera.</title>
        <authorList>
            <person name="Goeker M."/>
        </authorList>
    </citation>
    <scope>NUCLEOTIDE SEQUENCE [LARGE SCALE GENOMIC DNA]</scope>
    <source>
        <strain evidence="2 3">DSM 24525</strain>
    </source>
</reference>
<dbReference type="Gene3D" id="2.160.20.10">
    <property type="entry name" value="Single-stranded right-handed beta-helix, Pectin lyase-like"/>
    <property type="match status" value="1"/>
</dbReference>
<keyword evidence="3" id="KW-1185">Reference proteome</keyword>
<feature type="domain" description="Right handed beta helix" evidence="1">
    <location>
        <begin position="418"/>
        <end position="579"/>
    </location>
</feature>
<dbReference type="Gene3D" id="2.150.10.10">
    <property type="entry name" value="Serralysin-like metalloprotease, C-terminal"/>
    <property type="match status" value="1"/>
</dbReference>
<dbReference type="PRINTS" id="PR00313">
    <property type="entry name" value="CABNDNGRPT"/>
</dbReference>
<dbReference type="GO" id="GO:0005615">
    <property type="term" value="C:extracellular space"/>
    <property type="evidence" value="ECO:0007669"/>
    <property type="project" value="InterPro"/>
</dbReference>
<dbReference type="InterPro" id="IPR011049">
    <property type="entry name" value="Serralysin-like_metalloprot_C"/>
</dbReference>
<proteinExistence type="predicted"/>
<dbReference type="InterPro" id="IPR018511">
    <property type="entry name" value="Hemolysin-typ_Ca-bd_CS"/>
</dbReference>
<dbReference type="PROSITE" id="PS00330">
    <property type="entry name" value="HEMOLYSIN_CALCIUM"/>
    <property type="match status" value="2"/>
</dbReference>
<dbReference type="SUPFAM" id="SSF51120">
    <property type="entry name" value="beta-Roll"/>
    <property type="match status" value="1"/>
</dbReference>
<name>A0A2W7HW16_9PROT</name>
<comment type="caution">
    <text evidence="2">The sequence shown here is derived from an EMBL/GenBank/DDBJ whole genome shotgun (WGS) entry which is preliminary data.</text>
</comment>
<dbReference type="InterPro" id="IPR001343">
    <property type="entry name" value="Hemolysn_Ca-bd"/>
</dbReference>
<gene>
    <name evidence="2" type="ORF">C8P66_13514</name>
</gene>
<dbReference type="Pfam" id="PF00353">
    <property type="entry name" value="HemolysinCabind"/>
    <property type="match status" value="1"/>
</dbReference>
<organism evidence="2 3">
    <name type="scientific">Humitalea rosea</name>
    <dbReference type="NCBI Taxonomy" id="990373"/>
    <lineage>
        <taxon>Bacteria</taxon>
        <taxon>Pseudomonadati</taxon>
        <taxon>Pseudomonadota</taxon>
        <taxon>Alphaproteobacteria</taxon>
        <taxon>Acetobacterales</taxon>
        <taxon>Roseomonadaceae</taxon>
        <taxon>Humitalea</taxon>
    </lineage>
</organism>
<dbReference type="SUPFAM" id="SSF51126">
    <property type="entry name" value="Pectin lyase-like"/>
    <property type="match status" value="1"/>
</dbReference>
<dbReference type="EMBL" id="QKYU01000035">
    <property type="protein sequence ID" value="PZW38694.1"/>
    <property type="molecule type" value="Genomic_DNA"/>
</dbReference>
<protein>
    <submittedName>
        <fullName evidence="2">Hemolysin type calcium-binding protein</fullName>
    </submittedName>
</protein>
<evidence type="ECO:0000259" key="1">
    <source>
        <dbReference type="Pfam" id="PF13229"/>
    </source>
</evidence>
<evidence type="ECO:0000313" key="2">
    <source>
        <dbReference type="EMBL" id="PZW38694.1"/>
    </source>
</evidence>
<evidence type="ECO:0000313" key="3">
    <source>
        <dbReference type="Proteomes" id="UP000249688"/>
    </source>
</evidence>
<dbReference type="InterPro" id="IPR011050">
    <property type="entry name" value="Pectin_lyase_fold/virulence"/>
</dbReference>
<dbReference type="InterPro" id="IPR012334">
    <property type="entry name" value="Pectin_lyas_fold"/>
</dbReference>
<accession>A0A2W7HW16</accession>
<dbReference type="GO" id="GO:0005509">
    <property type="term" value="F:calcium ion binding"/>
    <property type="evidence" value="ECO:0007669"/>
    <property type="project" value="InterPro"/>
</dbReference>
<dbReference type="SMART" id="SM00710">
    <property type="entry name" value="PbH1"/>
    <property type="match status" value="6"/>
</dbReference>
<dbReference type="InterPro" id="IPR039448">
    <property type="entry name" value="Beta_helix"/>
</dbReference>
<dbReference type="Proteomes" id="UP000249688">
    <property type="component" value="Unassembled WGS sequence"/>
</dbReference>
<dbReference type="Pfam" id="PF13229">
    <property type="entry name" value="Beta_helix"/>
    <property type="match status" value="1"/>
</dbReference>
<dbReference type="AlphaFoldDB" id="A0A2W7HW16"/>
<dbReference type="InterPro" id="IPR006626">
    <property type="entry name" value="PbH1"/>
</dbReference>
<sequence length="684" mass="71307">MWGGTGNDTYVIDDVLDLINEAAAAGTDLARASVSYTLGANVENLTLTGSAALSGKGNSLANVITGNAGGNLLFGGLGNDTLYGGAGNDTLLGGAGADILSGGAGADVFRFVPTDGLTATDRITDFVASEDRIDLSEFNGGHPFAFIGGAAFTPGAGPQLRFEVHNSMTTVQFIADPATGVAGSSLALNGAVDLTVGNFVGAVVPPPVPPIETPAVPVVVVPVTPVTDSPTAPPAGAIIVSTTANLQSLVDSAGAGATFWLEAGVHRLQSITPHDDQSFYGAEGAVMSGARLLTGFAQAGANWVISGQTQEGERRVLDEGLDAFPRHSYPDQVYVDNKPLLQVASLNDLGPGKYFFDYTADKIYLRDNPAGHSVEAAVSPFAFDGGASGVTIEGLVIEKYASPVQYGAIGYHTPPVDWLIQGNEVRLNFGVGVLGGDNTKIIGNFVHDNGEMGLGGNGDNILVANNEISSNGYFAGIDPYWEGGGTKFAETNNLVVRNNYSHDNTGYGMWTDIDNINTLYEGNRVEFNTGGGINHEISYDAVIRNNSFVGNGADMPEWLWGAAIQIQNSQHVEIYGNKIDMTGAGNGISLIQQDRGDGAYGAYVTVGNNVHDNVLVGTTPDGGNSGAVADYDEAGLLAGGNQFDHNQYVVSDGADDHWVWGEYYDWDTYRATSGQDAHSTLTLL</sequence>